<dbReference type="Proteomes" id="UP001256827">
    <property type="component" value="Chromosome"/>
</dbReference>
<reference evidence="1 2" key="1">
    <citation type="submission" date="2023-09" db="EMBL/GenBank/DDBJ databases">
        <title>Complete Genome and Methylome dissection of Bacillus brevis NEB573 original source of BbsI restriction endonuclease.</title>
        <authorList>
            <person name="Fomenkov A."/>
            <person name="Roberts R.D."/>
        </authorList>
    </citation>
    <scope>NUCLEOTIDE SEQUENCE [LARGE SCALE GENOMIC DNA]</scope>
    <source>
        <strain evidence="1 2">NEB573</strain>
    </source>
</reference>
<dbReference type="RefSeq" id="WP_310764197.1">
    <property type="nucleotide sequence ID" value="NZ_CP134050.1"/>
</dbReference>
<name>A0ABY9SYM6_BREBE</name>
<evidence type="ECO:0000313" key="2">
    <source>
        <dbReference type="Proteomes" id="UP001256827"/>
    </source>
</evidence>
<accession>A0ABY9SYM6</accession>
<sequence>MTRAELAQQRLDGYIRDLDELFLERKKDYPPIVQRAIVNEINQVQKSIRHWEQVLQEQAIS</sequence>
<proteinExistence type="predicted"/>
<protein>
    <submittedName>
        <fullName evidence="1">Uncharacterized protein</fullName>
    </submittedName>
</protein>
<dbReference type="EMBL" id="CP134050">
    <property type="protein sequence ID" value="WNC12677.1"/>
    <property type="molecule type" value="Genomic_DNA"/>
</dbReference>
<gene>
    <name evidence="1" type="ORF">RGB73_18305</name>
</gene>
<evidence type="ECO:0000313" key="1">
    <source>
        <dbReference type="EMBL" id="WNC12677.1"/>
    </source>
</evidence>
<organism evidence="1 2">
    <name type="scientific">Brevibacillus brevis</name>
    <name type="common">Bacillus brevis</name>
    <dbReference type="NCBI Taxonomy" id="1393"/>
    <lineage>
        <taxon>Bacteria</taxon>
        <taxon>Bacillati</taxon>
        <taxon>Bacillota</taxon>
        <taxon>Bacilli</taxon>
        <taxon>Bacillales</taxon>
        <taxon>Paenibacillaceae</taxon>
        <taxon>Brevibacillus</taxon>
    </lineage>
</organism>
<keyword evidence="2" id="KW-1185">Reference proteome</keyword>